<dbReference type="STRING" id="546871.SAMN04488543_3732"/>
<dbReference type="Proteomes" id="UP000199092">
    <property type="component" value="Chromosome I"/>
</dbReference>
<reference evidence="1 2" key="1">
    <citation type="submission" date="2016-10" db="EMBL/GenBank/DDBJ databases">
        <authorList>
            <person name="de Groot N.N."/>
        </authorList>
    </citation>
    <scope>NUCLEOTIDE SEQUENCE [LARGE SCALE GENOMIC DNA]</scope>
    <source>
        <strain evidence="1 2">DSM 21741</strain>
    </source>
</reference>
<dbReference type="EMBL" id="LT629749">
    <property type="protein sequence ID" value="SDT32230.1"/>
    <property type="molecule type" value="Genomic_DNA"/>
</dbReference>
<dbReference type="Gene3D" id="3.20.20.100">
    <property type="entry name" value="NADP-dependent oxidoreductase domain"/>
    <property type="match status" value="1"/>
</dbReference>
<organism evidence="1 2">
    <name type="scientific">Friedmanniella luteola</name>
    <dbReference type="NCBI Taxonomy" id="546871"/>
    <lineage>
        <taxon>Bacteria</taxon>
        <taxon>Bacillati</taxon>
        <taxon>Actinomycetota</taxon>
        <taxon>Actinomycetes</taxon>
        <taxon>Propionibacteriales</taxon>
        <taxon>Nocardioidaceae</taxon>
        <taxon>Friedmanniella</taxon>
    </lineage>
</organism>
<sequence length="301" mass="32578">MSRPLSDLPPFVYGTTRLGHPDVPREQQLAMARTVLAEGLWMHTSRQYDHALEVLGEAFAENPDAIPPVIVKLGGGTVDEVRATIAANTGPLGIGSIALGQLNPVGRLADDLVAGGAALDGLRAVRDEGLVGRFVLEIFPWTSAAPLEALRAGHLDGLVEGVITYLNPLQRFASNALWDELRERGTSIISMRTVCGAPVQMLRDVPGAAWQPYLQERAVEVAPVFERSGVPTWAEFCFRFVRSHPQVVSTVGSTSRPEHLDELLAASQGSGGLDADVLAELEALHRRWSDETDVHAEPWTM</sequence>
<accession>A0A1H1ZEY5</accession>
<evidence type="ECO:0000313" key="2">
    <source>
        <dbReference type="Proteomes" id="UP000199092"/>
    </source>
</evidence>
<dbReference type="OrthoDB" id="4908089at2"/>
<keyword evidence="2" id="KW-1185">Reference proteome</keyword>
<dbReference type="SUPFAM" id="SSF51430">
    <property type="entry name" value="NAD(P)-linked oxidoreductase"/>
    <property type="match status" value="1"/>
</dbReference>
<proteinExistence type="predicted"/>
<dbReference type="AlphaFoldDB" id="A0A1H1ZEY5"/>
<dbReference type="InterPro" id="IPR036812">
    <property type="entry name" value="NAD(P)_OxRdtase_dom_sf"/>
</dbReference>
<gene>
    <name evidence="1" type="ORF">SAMN04488543_3732</name>
</gene>
<dbReference type="RefSeq" id="WP_157720563.1">
    <property type="nucleotide sequence ID" value="NZ_LT629749.1"/>
</dbReference>
<evidence type="ECO:0000313" key="1">
    <source>
        <dbReference type="EMBL" id="SDT32230.1"/>
    </source>
</evidence>
<name>A0A1H1ZEY5_9ACTN</name>
<protein>
    <submittedName>
        <fullName evidence="1">Predicted oxidoreductase</fullName>
    </submittedName>
</protein>